<dbReference type="PANTHER" id="PTHR35174">
    <property type="entry name" value="BLL7171 PROTEIN-RELATED"/>
    <property type="match status" value="1"/>
</dbReference>
<name>A0A068NW53_FIMGI</name>
<organism evidence="3 4">
    <name type="scientific">Fimbriimonas ginsengisoli Gsoil 348</name>
    <dbReference type="NCBI Taxonomy" id="661478"/>
    <lineage>
        <taxon>Bacteria</taxon>
        <taxon>Bacillati</taxon>
        <taxon>Armatimonadota</taxon>
        <taxon>Fimbriimonadia</taxon>
        <taxon>Fimbriimonadales</taxon>
        <taxon>Fimbriimonadaceae</taxon>
        <taxon>Fimbriimonas</taxon>
    </lineage>
</organism>
<proteinExistence type="inferred from homology"/>
<dbReference type="Pfam" id="PF03795">
    <property type="entry name" value="YCII"/>
    <property type="match status" value="1"/>
</dbReference>
<dbReference type="EMBL" id="CP007139">
    <property type="protein sequence ID" value="AIE87676.1"/>
    <property type="molecule type" value="Genomic_DNA"/>
</dbReference>
<keyword evidence="4" id="KW-1185">Reference proteome</keyword>
<dbReference type="Proteomes" id="UP000027982">
    <property type="component" value="Chromosome"/>
</dbReference>
<dbReference type="SUPFAM" id="SSF54909">
    <property type="entry name" value="Dimeric alpha+beta barrel"/>
    <property type="match status" value="1"/>
</dbReference>
<accession>A0A068NW53</accession>
<dbReference type="InterPro" id="IPR005545">
    <property type="entry name" value="YCII"/>
</dbReference>
<dbReference type="HOGENOM" id="CLU_130902_3_1_0"/>
<evidence type="ECO:0000256" key="1">
    <source>
        <dbReference type="ARBA" id="ARBA00007689"/>
    </source>
</evidence>
<dbReference type="InterPro" id="IPR011008">
    <property type="entry name" value="Dimeric_a/b-barrel"/>
</dbReference>
<gene>
    <name evidence="3" type="ORF">OP10G_4308</name>
</gene>
<dbReference type="KEGG" id="fgi:OP10G_4308"/>
<reference evidence="3 4" key="1">
    <citation type="journal article" date="2014" name="PLoS ONE">
        <title>The first complete genome sequence of the class fimbriimonadia in the phylum armatimonadetes.</title>
        <authorList>
            <person name="Hu Z.Y."/>
            <person name="Wang Y.Z."/>
            <person name="Im W.T."/>
            <person name="Wang S.Y."/>
            <person name="Zhao G.P."/>
            <person name="Zheng H.J."/>
            <person name="Quan Z.X."/>
        </authorList>
    </citation>
    <scope>NUCLEOTIDE SEQUENCE [LARGE SCALE GENOMIC DNA]</scope>
    <source>
        <strain evidence="3">Gsoil 348</strain>
    </source>
</reference>
<dbReference type="Gene3D" id="3.30.70.1060">
    <property type="entry name" value="Dimeric alpha+beta barrel"/>
    <property type="match status" value="1"/>
</dbReference>
<protein>
    <submittedName>
        <fullName evidence="3">DGPFAETKE domain protein</fullName>
    </submittedName>
</protein>
<evidence type="ECO:0000259" key="2">
    <source>
        <dbReference type="Pfam" id="PF03795"/>
    </source>
</evidence>
<feature type="domain" description="YCII-related" evidence="2">
    <location>
        <begin position="20"/>
        <end position="115"/>
    </location>
</feature>
<evidence type="ECO:0000313" key="4">
    <source>
        <dbReference type="Proteomes" id="UP000027982"/>
    </source>
</evidence>
<comment type="similarity">
    <text evidence="1">Belongs to the YciI family.</text>
</comment>
<dbReference type="STRING" id="661478.OP10G_4308"/>
<dbReference type="AlphaFoldDB" id="A0A068NW53"/>
<evidence type="ECO:0000313" key="3">
    <source>
        <dbReference type="EMBL" id="AIE87676.1"/>
    </source>
</evidence>
<sequence length="130" mass="14463">MPLDHMQTAQPRAVIGEDTMNYLVAIHHRDDYDPTVEDEAMHRDIDILNDEMVAAGVRVFVGGLHLASRAKSLRAQSGGKVSVTDGPYLETKEHIGGFWVLQAANMDEALEWGRKAVIACRAPVEVRQFH</sequence>
<dbReference type="eggNOG" id="COG3795">
    <property type="taxonomic scope" value="Bacteria"/>
</dbReference>